<dbReference type="Proteomes" id="UP000233100">
    <property type="component" value="Chromosome 3"/>
</dbReference>
<evidence type="ECO:0000256" key="1">
    <source>
        <dbReference type="SAM" id="Phobius"/>
    </source>
</evidence>
<keyword evidence="1" id="KW-0812">Transmembrane</keyword>
<organism evidence="3 4">
    <name type="scientific">Macaca fascicularis</name>
    <name type="common">Crab-eating macaque</name>
    <name type="synonym">Cynomolgus monkey</name>
    <dbReference type="NCBI Taxonomy" id="9541"/>
    <lineage>
        <taxon>Eukaryota</taxon>
        <taxon>Metazoa</taxon>
        <taxon>Chordata</taxon>
        <taxon>Craniata</taxon>
        <taxon>Vertebrata</taxon>
        <taxon>Euteleostomi</taxon>
        <taxon>Mammalia</taxon>
        <taxon>Eutheria</taxon>
        <taxon>Euarchontoglires</taxon>
        <taxon>Primates</taxon>
        <taxon>Haplorrhini</taxon>
        <taxon>Catarrhini</taxon>
        <taxon>Cercopithecidae</taxon>
        <taxon>Cercopithecinae</taxon>
        <taxon>Macaca</taxon>
    </lineage>
</organism>
<reference evidence="3" key="2">
    <citation type="submission" date="2025-08" db="UniProtKB">
        <authorList>
            <consortium name="Ensembl"/>
        </authorList>
    </citation>
    <scope>IDENTIFICATION</scope>
</reference>
<dbReference type="GeneTree" id="ENSGT00940000161245"/>
<name>A0A7N9DEF8_MACFA</name>
<keyword evidence="4" id="KW-1185">Reference proteome</keyword>
<keyword evidence="1" id="KW-0472">Membrane</keyword>
<protein>
    <recommendedName>
        <fullName evidence="5">Cadherin domain-containing protein</fullName>
    </recommendedName>
</protein>
<evidence type="ECO:0000313" key="4">
    <source>
        <dbReference type="Proteomes" id="UP000233100"/>
    </source>
</evidence>
<evidence type="ECO:0008006" key="5">
    <source>
        <dbReference type="Google" id="ProtNLM"/>
    </source>
</evidence>
<reference evidence="3 4" key="1">
    <citation type="submission" date="2013-03" db="EMBL/GenBank/DDBJ databases">
        <authorList>
            <person name="Warren W."/>
            <person name="Wilson R.K."/>
        </authorList>
    </citation>
    <scope>NUCLEOTIDE SEQUENCE</scope>
</reference>
<evidence type="ECO:0000313" key="3">
    <source>
        <dbReference type="Ensembl" id="ENSMFAP00000063368.1"/>
    </source>
</evidence>
<dbReference type="AlphaFoldDB" id="A0A7N9DEF8"/>
<keyword evidence="1" id="KW-1133">Transmembrane helix</keyword>
<dbReference type="Ensembl" id="ENSMFAT00000079661.1">
    <property type="protein sequence ID" value="ENSMFAP00000063368.1"/>
    <property type="gene ID" value="ENSMFAG00000063987.1"/>
</dbReference>
<proteinExistence type="predicted"/>
<sequence>MQEAIILLALLGAMSGGEALHLILLPAIGNVAENSPSGTSVHKFSVKLSASLSPVIPGFPQIINSNPLTEAFRVIQLSGTYFEGHILTFAFFVTGAIQVAQMIHRDAGELRQNPTISLEVLVKDRLYGGQENHIQITFIVEDISNNPATCQRFTFRYAHFETWVGHSTSLVVLHPLAYLVYSQEDLKNYKHLEKQLSRINRCELFTFVHRFPCCHPFFFPLFHFPSSSLSPLFTFLLLRIIFYFAPFYILLISVGEKDHRDLLGPL</sequence>
<accession>A0A7N9DEF8</accession>
<feature type="chain" id="PRO_5031259371" description="Cadherin domain-containing protein" evidence="2">
    <location>
        <begin position="20"/>
        <end position="266"/>
    </location>
</feature>
<feature type="transmembrane region" description="Helical" evidence="1">
    <location>
        <begin position="232"/>
        <end position="251"/>
    </location>
</feature>
<evidence type="ECO:0000256" key="2">
    <source>
        <dbReference type="SAM" id="SignalP"/>
    </source>
</evidence>
<feature type="signal peptide" evidence="2">
    <location>
        <begin position="1"/>
        <end position="19"/>
    </location>
</feature>
<keyword evidence="2" id="KW-0732">Signal</keyword>
<reference evidence="3" key="3">
    <citation type="submission" date="2025-09" db="UniProtKB">
        <authorList>
            <consortium name="Ensembl"/>
        </authorList>
    </citation>
    <scope>IDENTIFICATION</scope>
</reference>